<evidence type="ECO:0000313" key="3">
    <source>
        <dbReference type="Proteomes" id="UP001597262"/>
    </source>
</evidence>
<dbReference type="Pfam" id="PF11756">
    <property type="entry name" value="YgbA_NO"/>
    <property type="match status" value="1"/>
</dbReference>
<sequence length="165" mass="18833">MDVLRSEDRTESLTGAVKTPPGHLQNELGSCGIGQVGETTKEQGHSPRIRREKATVALMISLYCSHQHKNRVRTSLVAPDTGLKLSLSLCEECLKLYTYANQRLTHCRFGEDKSTCLSCPVHCYAASQRENIRKVMRYAGPRMLWRYPLLTLQHWLDGRQRFKSQ</sequence>
<gene>
    <name evidence="2" type="ORF">ACFQ3W_24785</name>
</gene>
<evidence type="ECO:0000313" key="2">
    <source>
        <dbReference type="EMBL" id="MFD1179491.1"/>
    </source>
</evidence>
<proteinExistence type="predicted"/>
<keyword evidence="3" id="KW-1185">Reference proteome</keyword>
<dbReference type="NCBIfam" id="NF007714">
    <property type="entry name" value="PRK10410.1-2"/>
    <property type="match status" value="1"/>
</dbReference>
<protein>
    <submittedName>
        <fullName evidence="2">Nitrous oxide-stimulated promoter family protein</fullName>
    </submittedName>
</protein>
<comment type="caution">
    <text evidence="2">The sequence shown here is derived from an EMBL/GenBank/DDBJ whole genome shotgun (WGS) entry which is preliminary data.</text>
</comment>
<accession>A0ABW3S536</accession>
<dbReference type="Proteomes" id="UP001597262">
    <property type="component" value="Unassembled WGS sequence"/>
</dbReference>
<reference evidence="3" key="1">
    <citation type="journal article" date="2019" name="Int. J. Syst. Evol. Microbiol.">
        <title>The Global Catalogue of Microorganisms (GCM) 10K type strain sequencing project: providing services to taxonomists for standard genome sequencing and annotation.</title>
        <authorList>
            <consortium name="The Broad Institute Genomics Platform"/>
            <consortium name="The Broad Institute Genome Sequencing Center for Infectious Disease"/>
            <person name="Wu L."/>
            <person name="Ma J."/>
        </authorList>
    </citation>
    <scope>NUCLEOTIDE SEQUENCE [LARGE SCALE GENOMIC DNA]</scope>
    <source>
        <strain evidence="3">CCUG 59189</strain>
    </source>
</reference>
<dbReference type="InterPro" id="IPR020483">
    <property type="entry name" value="Uncharacterised_YgbA"/>
</dbReference>
<evidence type="ECO:0000256" key="1">
    <source>
        <dbReference type="SAM" id="MobiDB-lite"/>
    </source>
</evidence>
<dbReference type="EMBL" id="JBHTLM010000032">
    <property type="protein sequence ID" value="MFD1179491.1"/>
    <property type="molecule type" value="Genomic_DNA"/>
</dbReference>
<dbReference type="RefSeq" id="WP_379321916.1">
    <property type="nucleotide sequence ID" value="NZ_JBHTLM010000032.1"/>
</dbReference>
<organism evidence="2 3">
    <name type="scientific">Paenibacillus puldeungensis</name>
    <dbReference type="NCBI Taxonomy" id="696536"/>
    <lineage>
        <taxon>Bacteria</taxon>
        <taxon>Bacillati</taxon>
        <taxon>Bacillota</taxon>
        <taxon>Bacilli</taxon>
        <taxon>Bacillales</taxon>
        <taxon>Paenibacillaceae</taxon>
        <taxon>Paenibacillus</taxon>
    </lineage>
</organism>
<name>A0ABW3S536_9BACL</name>
<feature type="compositionally biased region" description="Basic and acidic residues" evidence="1">
    <location>
        <begin position="1"/>
        <end position="11"/>
    </location>
</feature>
<feature type="region of interest" description="Disordered" evidence="1">
    <location>
        <begin position="1"/>
        <end position="26"/>
    </location>
</feature>